<organism evidence="3 4">
    <name type="scientific">Uliginosibacterium silvisoli</name>
    <dbReference type="NCBI Taxonomy" id="3114758"/>
    <lineage>
        <taxon>Bacteria</taxon>
        <taxon>Pseudomonadati</taxon>
        <taxon>Pseudomonadota</taxon>
        <taxon>Betaproteobacteria</taxon>
        <taxon>Rhodocyclales</taxon>
        <taxon>Zoogloeaceae</taxon>
        <taxon>Uliginosibacterium</taxon>
    </lineage>
</organism>
<feature type="transmembrane region" description="Helical" evidence="1">
    <location>
        <begin position="66"/>
        <end position="99"/>
    </location>
</feature>
<keyword evidence="1" id="KW-0472">Membrane</keyword>
<dbReference type="InterPro" id="IPR003594">
    <property type="entry name" value="HATPase_dom"/>
</dbReference>
<evidence type="ECO:0000256" key="1">
    <source>
        <dbReference type="SAM" id="Phobius"/>
    </source>
</evidence>
<sequence length="577" mass="63362">MNEWIARLTALAVRPWLLAFSLLLLHLGLLQGVTTPVGRGLIVGHLGSVLLWQPLVRQDRKLGAGALLAALVIVAGLGLFMSWGLALLWMLVLAGLIGAELFRHPVGRERMSFWCAEAYLIVALVALTLPQLLPVEARPTDLLGNVVSLMAPLLLMLVPTFVRKLARTREQMALDFVGGLVIVLVLSGVLLGALALMFVSGLEYIPALLQSLGIMAICLLLLGWAWNPGQGAGLSLAIARHALSGGAPFSHWLDEVARLATGDNGPEVLLEGAVTRMLAWPGIEGADWRVIVEGQEQGGFVGRIATRRSRLQHGAVEIGLHTRYELAPMHLWQMDLMVRLLSEFHAAKEQSRRLQSLSYLRAVHETGARMTHEVKNLLQSIDTLCFAMAQAERDGRSEALQSLLSRQLPMISQRLHEALERIRQPEATDVREGDAEQWWLAVRERLSGERVVFELDGNLAGARLPVLLFDTVAENLVRNALDKPADKERGGEAPNIRVTLKANDASCVLQVEDDGVPLDGDRADLLFVRPLPSDRGLGIGLYQASRLAESLDYRLYLAENKRGCVRFELARTLNSQV</sequence>
<keyword evidence="4" id="KW-1185">Reference proteome</keyword>
<evidence type="ECO:0000259" key="2">
    <source>
        <dbReference type="Pfam" id="PF02518"/>
    </source>
</evidence>
<evidence type="ECO:0000313" key="3">
    <source>
        <dbReference type="EMBL" id="MEC5387018.1"/>
    </source>
</evidence>
<dbReference type="Gene3D" id="3.30.565.10">
    <property type="entry name" value="Histidine kinase-like ATPase, C-terminal domain"/>
    <property type="match status" value="1"/>
</dbReference>
<reference evidence="3 4" key="1">
    <citation type="submission" date="2024-01" db="EMBL/GenBank/DDBJ databases">
        <title>Uliginosibacterium soil sp. nov.</title>
        <authorList>
            <person name="Lv Y."/>
        </authorList>
    </citation>
    <scope>NUCLEOTIDE SEQUENCE [LARGE SCALE GENOMIC DNA]</scope>
    <source>
        <strain evidence="3 4">H3</strain>
    </source>
</reference>
<keyword evidence="3" id="KW-0547">Nucleotide-binding</keyword>
<gene>
    <name evidence="3" type="ORF">VVD49_14895</name>
</gene>
<dbReference type="InterPro" id="IPR036890">
    <property type="entry name" value="HATPase_C_sf"/>
</dbReference>
<evidence type="ECO:0000313" key="4">
    <source>
        <dbReference type="Proteomes" id="UP001331561"/>
    </source>
</evidence>
<dbReference type="SUPFAM" id="SSF55874">
    <property type="entry name" value="ATPase domain of HSP90 chaperone/DNA topoisomerase II/histidine kinase"/>
    <property type="match status" value="1"/>
</dbReference>
<proteinExistence type="predicted"/>
<feature type="transmembrane region" description="Helical" evidence="1">
    <location>
        <begin position="142"/>
        <end position="162"/>
    </location>
</feature>
<protein>
    <submittedName>
        <fullName evidence="3">ATP-binding protein</fullName>
    </submittedName>
</protein>
<dbReference type="EMBL" id="JAYXHS010000003">
    <property type="protein sequence ID" value="MEC5387018.1"/>
    <property type="molecule type" value="Genomic_DNA"/>
</dbReference>
<feature type="domain" description="Histidine kinase/HSP90-like ATPase" evidence="2">
    <location>
        <begin position="471"/>
        <end position="568"/>
    </location>
</feature>
<feature type="transmembrane region" description="Helical" evidence="1">
    <location>
        <begin position="174"/>
        <end position="198"/>
    </location>
</feature>
<dbReference type="RefSeq" id="WP_327599999.1">
    <property type="nucleotide sequence ID" value="NZ_JAYXHS010000003.1"/>
</dbReference>
<dbReference type="Pfam" id="PF02518">
    <property type="entry name" value="HATPase_c"/>
    <property type="match status" value="1"/>
</dbReference>
<dbReference type="Proteomes" id="UP001331561">
    <property type="component" value="Unassembled WGS sequence"/>
</dbReference>
<name>A0ABU6K536_9RHOO</name>
<feature type="transmembrane region" description="Helical" evidence="1">
    <location>
        <begin position="111"/>
        <end position="130"/>
    </location>
</feature>
<accession>A0ABU6K536</accession>
<keyword evidence="3" id="KW-0067">ATP-binding</keyword>
<keyword evidence="1" id="KW-1133">Transmembrane helix</keyword>
<comment type="caution">
    <text evidence="3">The sequence shown here is derived from an EMBL/GenBank/DDBJ whole genome shotgun (WGS) entry which is preliminary data.</text>
</comment>
<keyword evidence="1" id="KW-0812">Transmembrane</keyword>
<feature type="transmembrane region" description="Helical" evidence="1">
    <location>
        <begin position="204"/>
        <end position="226"/>
    </location>
</feature>
<dbReference type="GO" id="GO:0005524">
    <property type="term" value="F:ATP binding"/>
    <property type="evidence" value="ECO:0007669"/>
    <property type="project" value="UniProtKB-KW"/>
</dbReference>